<reference evidence="1 2" key="1">
    <citation type="journal article" date="2019" name="G3 (Bethesda)">
        <title>Sequencing of a Wild Apple (Malus baccata) Genome Unravels the Differences Between Cultivated and Wild Apple Species Regarding Disease Resistance and Cold Tolerance.</title>
        <authorList>
            <person name="Chen X."/>
        </authorList>
    </citation>
    <scope>NUCLEOTIDE SEQUENCE [LARGE SCALE GENOMIC DNA]</scope>
    <source>
        <strain evidence="2">cv. Shandingzi</strain>
        <tissue evidence="1">Leaves</tissue>
    </source>
</reference>
<dbReference type="Proteomes" id="UP000315295">
    <property type="component" value="Unassembled WGS sequence"/>
</dbReference>
<dbReference type="AlphaFoldDB" id="A0A540MY53"/>
<dbReference type="PANTHER" id="PTHR47689:SF2">
    <property type="entry name" value="TETRATRICOPEPTIDE REPEAT (TPR)-LIKE SUPERFAMILY PROTEIN"/>
    <property type="match status" value="1"/>
</dbReference>
<proteinExistence type="predicted"/>
<comment type="caution">
    <text evidence="1">The sequence shown here is derived from an EMBL/GenBank/DDBJ whole genome shotgun (WGS) entry which is preliminary data.</text>
</comment>
<dbReference type="SUPFAM" id="SSF48452">
    <property type="entry name" value="TPR-like"/>
    <property type="match status" value="2"/>
</dbReference>
<protein>
    <recommendedName>
        <fullName evidence="3">MalT-like TPR region domain-containing protein</fullName>
    </recommendedName>
</protein>
<dbReference type="InterPro" id="IPR019734">
    <property type="entry name" value="TPR_rpt"/>
</dbReference>
<evidence type="ECO:0000313" key="1">
    <source>
        <dbReference type="EMBL" id="TQE03726.1"/>
    </source>
</evidence>
<dbReference type="SMART" id="SM00028">
    <property type="entry name" value="TPR"/>
    <property type="match status" value="4"/>
</dbReference>
<dbReference type="Gene3D" id="1.25.40.10">
    <property type="entry name" value="Tetratricopeptide repeat domain"/>
    <property type="match status" value="2"/>
</dbReference>
<sequence length="553" mass="62344">MSLRQAAANMIKRRFRLASQTFSSTCGGAATVIPLARRTRFDHGSKDCSWRMNYSHRDPRLWLFVSGNAAIFLAIHSNTVLAKDESVDPDNGTEGAEAVGLRKIEDGSVISNIHTSKWRIFTDKGRDFFLQARIICYGKLEEAEKLFLSALQEAKEGFGEREPHVASACNNLAELYRVNKAYNKAEPLYLEAISILEESFGPEDIRVGVAFHNLGQFYIAQRKLEEARTCYEIKGRVLGLNHSDYADTMYHLGTVLHLQGKEKDSEALIQDSIRILEDGCLGESMVCVKRMRSLAQIYTKSNRFAEAENVQRKILHIMELTKGWNSMETVITAEGLALILQSSGSLKDAEELLERCLDARKTLLPDDHIQIGANMLHIARVAMLNSNQLKKMDTSKAISELDKARDNLNESIRIARCSLDKSIKKNRKIQSDIGRSCRVPLVIMLQAFDALSLVAIAKQELQESKDECSPNIEAEDALFRCISAYKEFVTEKSVAEFPEVKAEYLKCLKHLISLNSGTSTQRSQQSTRVNLQDLRDEIKHLELEPSPSRKRKI</sequence>
<dbReference type="PANTHER" id="PTHR47689">
    <property type="entry name" value="TETRATRICOPEPTIDE REPEAT (TPR)-LIKE SUPERFAMILY PROTEIN"/>
    <property type="match status" value="1"/>
</dbReference>
<dbReference type="InterPro" id="IPR011990">
    <property type="entry name" value="TPR-like_helical_dom_sf"/>
</dbReference>
<dbReference type="Pfam" id="PF13424">
    <property type="entry name" value="TPR_12"/>
    <property type="match status" value="2"/>
</dbReference>
<evidence type="ECO:0008006" key="3">
    <source>
        <dbReference type="Google" id="ProtNLM"/>
    </source>
</evidence>
<accession>A0A540MY53</accession>
<evidence type="ECO:0000313" key="2">
    <source>
        <dbReference type="Proteomes" id="UP000315295"/>
    </source>
</evidence>
<name>A0A540MY53_MALBA</name>
<dbReference type="EMBL" id="VIEB01000151">
    <property type="protein sequence ID" value="TQE03726.1"/>
    <property type="molecule type" value="Genomic_DNA"/>
</dbReference>
<organism evidence="1 2">
    <name type="scientific">Malus baccata</name>
    <name type="common">Siberian crab apple</name>
    <name type="synonym">Pyrus baccata</name>
    <dbReference type="NCBI Taxonomy" id="106549"/>
    <lineage>
        <taxon>Eukaryota</taxon>
        <taxon>Viridiplantae</taxon>
        <taxon>Streptophyta</taxon>
        <taxon>Embryophyta</taxon>
        <taxon>Tracheophyta</taxon>
        <taxon>Spermatophyta</taxon>
        <taxon>Magnoliopsida</taxon>
        <taxon>eudicotyledons</taxon>
        <taxon>Gunneridae</taxon>
        <taxon>Pentapetalae</taxon>
        <taxon>rosids</taxon>
        <taxon>fabids</taxon>
        <taxon>Rosales</taxon>
        <taxon>Rosaceae</taxon>
        <taxon>Amygdaloideae</taxon>
        <taxon>Maleae</taxon>
        <taxon>Malus</taxon>
    </lineage>
</organism>
<gene>
    <name evidence="1" type="ORF">C1H46_010700</name>
</gene>
<dbReference type="STRING" id="106549.A0A540MY53"/>
<keyword evidence="2" id="KW-1185">Reference proteome</keyword>